<name>A0ABY7I744_STRNI</name>
<dbReference type="InterPro" id="IPR036637">
    <property type="entry name" value="Phosphohistidine_dom_sf"/>
</dbReference>
<evidence type="ECO:0000313" key="4">
    <source>
        <dbReference type="Proteomes" id="UP001210609"/>
    </source>
</evidence>
<dbReference type="InterPro" id="IPR013815">
    <property type="entry name" value="ATP_grasp_subdomain_1"/>
</dbReference>
<dbReference type="Proteomes" id="UP001210609">
    <property type="component" value="Chromosome"/>
</dbReference>
<keyword evidence="4" id="KW-1185">Reference proteome</keyword>
<dbReference type="PANTHER" id="PTHR43615">
    <property type="entry name" value="PHOSPHOENOLPYRUVATE SYNTHASE-RELATED"/>
    <property type="match status" value="1"/>
</dbReference>
<evidence type="ECO:0000259" key="2">
    <source>
        <dbReference type="Pfam" id="PF01326"/>
    </source>
</evidence>
<dbReference type="Gene3D" id="3.30.470.20">
    <property type="entry name" value="ATP-grasp fold, B domain"/>
    <property type="match status" value="1"/>
</dbReference>
<dbReference type="Pfam" id="PF00391">
    <property type="entry name" value="PEP-utilizers"/>
    <property type="match status" value="1"/>
</dbReference>
<dbReference type="SUPFAM" id="SSF52009">
    <property type="entry name" value="Phosphohistidine domain"/>
    <property type="match status" value="1"/>
</dbReference>
<dbReference type="Pfam" id="PF01326">
    <property type="entry name" value="PPDK_N"/>
    <property type="match status" value="1"/>
</dbReference>
<feature type="domain" description="Pyruvate phosphate dikinase AMP/ATP-binding" evidence="2">
    <location>
        <begin position="32"/>
        <end position="333"/>
    </location>
</feature>
<evidence type="ECO:0000313" key="3">
    <source>
        <dbReference type="EMBL" id="WAT94526.1"/>
    </source>
</evidence>
<reference evidence="3 4" key="1">
    <citation type="submission" date="2022-12" db="EMBL/GenBank/DDBJ databases">
        <authorList>
            <person name="Ruckert C."/>
            <person name="Busche T."/>
            <person name="Kalinowski J."/>
            <person name="Wittmann C."/>
        </authorList>
    </citation>
    <scope>NUCLEOTIDE SEQUENCE [LARGE SCALE GENOMIC DNA]</scope>
    <source>
        <strain evidence="3 4">DSM 40555</strain>
    </source>
</reference>
<dbReference type="Gene3D" id="3.50.30.10">
    <property type="entry name" value="Phosphohistidine domain"/>
    <property type="match status" value="1"/>
</dbReference>
<dbReference type="EMBL" id="CP114202">
    <property type="protein sequence ID" value="WAT94526.1"/>
    <property type="molecule type" value="Genomic_DNA"/>
</dbReference>
<dbReference type="RefSeq" id="WP_174876290.1">
    <property type="nucleotide sequence ID" value="NZ_BLIP01000001.1"/>
</dbReference>
<dbReference type="Gene3D" id="3.30.1490.20">
    <property type="entry name" value="ATP-grasp fold, A domain"/>
    <property type="match status" value="1"/>
</dbReference>
<sequence length="908" mass="100169">MNILRSLRISKPSPSAGRRPVLRGRALLNEAEVGPKFARQARMAAAGLPVPRFFCLSAAVFTQVLSPVRADVDAVLVDVDAGDSEALEKKASILREMVLRAPVPAAAERQLYEAFDQEFGPGAVVSVRSSVVGSGAQAGEDSAHDAFAGISDSFLYVTRDQLLDKVRQCWASAFGPQALLYRAARGGTQHGFEVAVGVQRMEFGRRSFVLFTCDPLTGARDRVLAAGLGIGEGVVQEKVPVDHYFISRRDDAVRSVLAHKTQLMEENPERLADGPRTAPVPEELCDTAVLTEEQIRKVVATGDRIERLFGCPQDIEGTFTADGTLHILQARPVVLELDRQRLWSNANITESYPDVTTALTYSFAQRFYREDFHDFYRRLGVRRTVLDRHEGELRGMIGLLRGRVYYSLSVWYTLHGLSRTFPLWRGSFERMMGMSPSVTHVRPTPPLTCPGRLPATSAALVRLAVSLLTHGAAARNFEAWWQRTLAEHRTAATTADPLQLVQLMRSLWREAGSRWGITLVNDILLQMHETLAMRLFERWLPQADPGLHSDLLCGGEENRSVVILMSVIDIAERVRGIPAVLDALAVKTAEEVWEEVDDGAYGADLADRLRTHVELHGDRGLQELKLEVLLPRDQPSQLLRTAAEYARGDLTRQLLRTREAEARRAGEHRLAGLLTGHPLRRRVLRAVVAAQRRHINIRENTRYNRSELFGFARHVYHRLGADLAARGLLESAQDVVHLTEEEILGTYDGTAVTDDLRGLAALRRAEYHARGAELPMDFVTMGPVRDGLPDPNRGTAAEGTLHGLGSSGGVVRGTARVVVDPHQLGEPTDDMILVARETDPGWLFLMLSARGIVVERGTLLSHTAISGRKFGIPTIVALQHATTRIPDGARVEMDGAAGTVTILEEDEA</sequence>
<feature type="domain" description="PEP-utilising enzyme mobile" evidence="1">
    <location>
        <begin position="829"/>
        <end position="898"/>
    </location>
</feature>
<organism evidence="3 4">
    <name type="scientific">Streptomyces nigrescens</name>
    <dbReference type="NCBI Taxonomy" id="1920"/>
    <lineage>
        <taxon>Bacteria</taxon>
        <taxon>Bacillati</taxon>
        <taxon>Actinomycetota</taxon>
        <taxon>Actinomycetes</taxon>
        <taxon>Kitasatosporales</taxon>
        <taxon>Streptomycetaceae</taxon>
        <taxon>Streptomyces</taxon>
    </lineage>
</organism>
<dbReference type="PANTHER" id="PTHR43615:SF1">
    <property type="entry name" value="PPDK_N DOMAIN-CONTAINING PROTEIN"/>
    <property type="match status" value="1"/>
</dbReference>
<dbReference type="SUPFAM" id="SSF56059">
    <property type="entry name" value="Glutathione synthetase ATP-binding domain-like"/>
    <property type="match status" value="1"/>
</dbReference>
<protein>
    <submittedName>
        <fullName evidence="3">PEP-utilizing enzyme</fullName>
    </submittedName>
</protein>
<dbReference type="InterPro" id="IPR008279">
    <property type="entry name" value="PEP-util_enz_mobile_dom"/>
</dbReference>
<dbReference type="InterPro" id="IPR051549">
    <property type="entry name" value="PEP_Utilizing_Enz"/>
</dbReference>
<accession>A0ABY7I744</accession>
<proteinExistence type="predicted"/>
<evidence type="ECO:0000259" key="1">
    <source>
        <dbReference type="Pfam" id="PF00391"/>
    </source>
</evidence>
<dbReference type="InterPro" id="IPR002192">
    <property type="entry name" value="PPDK_AMP/ATP-bd"/>
</dbReference>
<gene>
    <name evidence="3" type="ORF">STRLI_000163</name>
</gene>